<evidence type="ECO:0000256" key="3">
    <source>
        <dbReference type="ARBA" id="ARBA00022679"/>
    </source>
</evidence>
<dbReference type="OrthoDB" id="9810297at2"/>
<gene>
    <name evidence="9" type="ORF">E0486_02220</name>
</gene>
<dbReference type="Gene3D" id="2.30.130.60">
    <property type="match status" value="1"/>
</dbReference>
<feature type="binding site" evidence="6">
    <location>
        <position position="181"/>
    </location>
    <ligand>
        <name>S-adenosyl-L-methionine</name>
        <dbReference type="ChEBI" id="CHEBI:59789"/>
    </ligand>
</feature>
<dbReference type="Proteomes" id="UP000295164">
    <property type="component" value="Unassembled WGS sequence"/>
</dbReference>
<feature type="region of interest" description="Disordered" evidence="7">
    <location>
        <begin position="450"/>
        <end position="469"/>
    </location>
</feature>
<keyword evidence="2 6" id="KW-0489">Methyltransferase</keyword>
<dbReference type="Pfam" id="PF17125">
    <property type="entry name" value="Methyltr_RsmF_N"/>
    <property type="match status" value="1"/>
</dbReference>
<keyword evidence="3 6" id="KW-0808">Transferase</keyword>
<evidence type="ECO:0000313" key="9">
    <source>
        <dbReference type="EMBL" id="TCZ74462.1"/>
    </source>
</evidence>
<name>A0A4V2WN76_9BACT</name>
<dbReference type="GO" id="GO:0008173">
    <property type="term" value="F:RNA methyltransferase activity"/>
    <property type="evidence" value="ECO:0007669"/>
    <property type="project" value="InterPro"/>
</dbReference>
<keyword evidence="1" id="KW-0963">Cytoplasm</keyword>
<evidence type="ECO:0000256" key="2">
    <source>
        <dbReference type="ARBA" id="ARBA00022603"/>
    </source>
</evidence>
<dbReference type="SUPFAM" id="SSF53335">
    <property type="entry name" value="S-adenosyl-L-methionine-dependent methyltransferases"/>
    <property type="match status" value="1"/>
</dbReference>
<reference evidence="9 10" key="1">
    <citation type="submission" date="2019-03" db="EMBL/GenBank/DDBJ databases">
        <authorList>
            <person name="Kim M.K.M."/>
        </authorList>
    </citation>
    <scope>NUCLEOTIDE SEQUENCE [LARGE SCALE GENOMIC DNA]</scope>
    <source>
        <strain evidence="9 10">17J68-15</strain>
    </source>
</reference>
<dbReference type="EMBL" id="SKFH01000002">
    <property type="protein sequence ID" value="TCZ74462.1"/>
    <property type="molecule type" value="Genomic_DNA"/>
</dbReference>
<keyword evidence="4 6" id="KW-0949">S-adenosyl-L-methionine</keyword>
<evidence type="ECO:0000256" key="4">
    <source>
        <dbReference type="ARBA" id="ARBA00022691"/>
    </source>
</evidence>
<dbReference type="Gene3D" id="3.30.70.1170">
    <property type="entry name" value="Sun protein, domain 3"/>
    <property type="match status" value="1"/>
</dbReference>
<accession>A0A4V2WN76</accession>
<sequence>MQLPEPLLQSLEGVPGFDRDAFVSVHQSGAQVTSVRFNPAKPVSGTGGHGLPLAGAVPWTQHGYYLEHRPSFTFDPLFHAGTYYVQEASSMFLEQALLQHAEVTQPLRVLDLCAAPGGKSTHLQSLISEGSLLVSNEVIKARAAILTENLTKWGGSNVVVSNNDPAHFARLEGFFDVLVVDAPCSGSGLFRRDPEAIGEWSPSAVQLCQGRQQRILADAWPALRQDGLLLYSTCSYSPEEDESILDWLMETFDCESLPLQRPDAGIVEIRSPRGAWGYRFYPDKIKGEGFFLAAIRKRDAATAPRHKVKSLEMLSQKESAALHRWMDGDGLRFLRHGQRVFAFPEDAVSDLVILQSALYLQSAGTVLGEPIRDKLVPDPALALSPRVSEEVLRCPLDYDNAIRFLQRQDLSLDAPKGWQLATFAGVALGWMNVLPNRVNNYYPREWRIRAQAPSPGPDPAGAPEGTFEK</sequence>
<dbReference type="InterPro" id="IPR023267">
    <property type="entry name" value="RCMT"/>
</dbReference>
<dbReference type="InterPro" id="IPR031341">
    <property type="entry name" value="Methyltr_RsmF_N"/>
</dbReference>
<comment type="similarity">
    <text evidence="6">Belongs to the class I-like SAM-binding methyltransferase superfamily. RsmB/NOP family.</text>
</comment>
<dbReference type="Pfam" id="PF13636">
    <property type="entry name" value="Methyltranf_PUA"/>
    <property type="match status" value="1"/>
</dbReference>
<feature type="binding site" evidence="6">
    <location>
        <begin position="113"/>
        <end position="119"/>
    </location>
    <ligand>
        <name>S-adenosyl-L-methionine</name>
        <dbReference type="ChEBI" id="CHEBI:59789"/>
    </ligand>
</feature>
<evidence type="ECO:0000256" key="1">
    <source>
        <dbReference type="ARBA" id="ARBA00022490"/>
    </source>
</evidence>
<evidence type="ECO:0000256" key="5">
    <source>
        <dbReference type="ARBA" id="ARBA00022884"/>
    </source>
</evidence>
<evidence type="ECO:0000256" key="6">
    <source>
        <dbReference type="PROSITE-ProRule" id="PRU01023"/>
    </source>
</evidence>
<dbReference type="PANTHER" id="PTHR22807">
    <property type="entry name" value="NOP2 YEAST -RELATED NOL1/NOP2/FMU SUN DOMAIN-CONTAINING"/>
    <property type="match status" value="1"/>
</dbReference>
<dbReference type="PANTHER" id="PTHR22807:SF30">
    <property type="entry name" value="28S RRNA (CYTOSINE(4447)-C(5))-METHYLTRANSFERASE-RELATED"/>
    <property type="match status" value="1"/>
</dbReference>
<feature type="binding site" evidence="6">
    <location>
        <position position="164"/>
    </location>
    <ligand>
        <name>S-adenosyl-L-methionine</name>
        <dbReference type="ChEBI" id="CHEBI:59789"/>
    </ligand>
</feature>
<dbReference type="GO" id="GO:0003723">
    <property type="term" value="F:RNA binding"/>
    <property type="evidence" value="ECO:0007669"/>
    <property type="project" value="UniProtKB-UniRule"/>
</dbReference>
<keyword evidence="5 6" id="KW-0694">RNA-binding</keyword>
<evidence type="ECO:0000256" key="7">
    <source>
        <dbReference type="SAM" id="MobiDB-lite"/>
    </source>
</evidence>
<dbReference type="RefSeq" id="WP_131850508.1">
    <property type="nucleotide sequence ID" value="NZ_SKFH01000002.1"/>
</dbReference>
<dbReference type="InterPro" id="IPR049560">
    <property type="entry name" value="MeTrfase_RsmB-F_NOP2_cat"/>
</dbReference>
<evidence type="ECO:0000259" key="8">
    <source>
        <dbReference type="PROSITE" id="PS51686"/>
    </source>
</evidence>
<dbReference type="InterPro" id="IPR029063">
    <property type="entry name" value="SAM-dependent_MTases_sf"/>
</dbReference>
<dbReference type="InterPro" id="IPR027391">
    <property type="entry name" value="Nol1_Nop2_Fmu_2"/>
</dbReference>
<dbReference type="InterPro" id="IPR001678">
    <property type="entry name" value="MeTrfase_RsmB-F_NOP2_dom"/>
</dbReference>
<dbReference type="Gene3D" id="3.40.50.150">
    <property type="entry name" value="Vaccinia Virus protein VP39"/>
    <property type="match status" value="1"/>
</dbReference>
<protein>
    <submittedName>
        <fullName evidence="9">Fmu (Sun) domain protein</fullName>
    </submittedName>
</protein>
<dbReference type="Pfam" id="PF01189">
    <property type="entry name" value="Methyltr_RsmB-F"/>
    <property type="match status" value="1"/>
</dbReference>
<feature type="domain" description="SAM-dependent MTase RsmB/NOP-type" evidence="8">
    <location>
        <begin position="18"/>
        <end position="298"/>
    </location>
</feature>
<proteinExistence type="inferred from homology"/>
<comment type="caution">
    <text evidence="9">The sequence shown here is derived from an EMBL/GenBank/DDBJ whole genome shotgun (WGS) entry which is preliminary data.</text>
</comment>
<dbReference type="PRINTS" id="PR02008">
    <property type="entry name" value="RCMTFAMILY"/>
</dbReference>
<dbReference type="GO" id="GO:0001510">
    <property type="term" value="P:RNA methylation"/>
    <property type="evidence" value="ECO:0007669"/>
    <property type="project" value="InterPro"/>
</dbReference>
<organism evidence="9 10">
    <name type="scientific">Flaviaesturariibacter aridisoli</name>
    <dbReference type="NCBI Taxonomy" id="2545761"/>
    <lineage>
        <taxon>Bacteria</taxon>
        <taxon>Pseudomonadati</taxon>
        <taxon>Bacteroidota</taxon>
        <taxon>Chitinophagia</taxon>
        <taxon>Chitinophagales</taxon>
        <taxon>Chitinophagaceae</taxon>
        <taxon>Flaviaestuariibacter</taxon>
    </lineage>
</organism>
<dbReference type="AlphaFoldDB" id="A0A4V2WN76"/>
<evidence type="ECO:0000313" key="10">
    <source>
        <dbReference type="Proteomes" id="UP000295164"/>
    </source>
</evidence>
<dbReference type="PROSITE" id="PS51686">
    <property type="entry name" value="SAM_MT_RSMB_NOP"/>
    <property type="match status" value="1"/>
</dbReference>
<feature type="binding site" evidence="6">
    <location>
        <position position="137"/>
    </location>
    <ligand>
        <name>S-adenosyl-L-methionine</name>
        <dbReference type="ChEBI" id="CHEBI:59789"/>
    </ligand>
</feature>
<feature type="active site" description="Nucleophile" evidence="6">
    <location>
        <position position="234"/>
    </location>
</feature>
<keyword evidence="10" id="KW-1185">Reference proteome</keyword>